<dbReference type="Pfam" id="PF00902">
    <property type="entry name" value="TatC"/>
    <property type="match status" value="2"/>
</dbReference>
<keyword evidence="5" id="KW-0653">Protein transport</keyword>
<comment type="subunit">
    <text evidence="5">The Tat system comprises two distinct complexes: a TatABC complex, containing multiple copies of TatA, TatB and TatC subunits, and a separate TatA complex, containing only TatA subunits. Substrates initially bind to the TatABC complex, which probably triggers association of the separate TatA complex to form the active translocon.</text>
</comment>
<keyword evidence="3 5" id="KW-1133">Transmembrane helix</keyword>
<keyword evidence="8" id="KW-1185">Reference proteome</keyword>
<dbReference type="GO" id="GO:0065002">
    <property type="term" value="P:intracellular protein transmembrane transport"/>
    <property type="evidence" value="ECO:0007669"/>
    <property type="project" value="TreeGrafter"/>
</dbReference>
<dbReference type="GO" id="GO:0033281">
    <property type="term" value="C:TAT protein transport complex"/>
    <property type="evidence" value="ECO:0007669"/>
    <property type="project" value="UniProtKB-UniRule"/>
</dbReference>
<sequence>MSATDDDDIEMSSAPLIEHLAELRTRLIRSVLAFLVGIVLAFVVAEPILQFLLGPIEATLRTLGDPSPTLQYTSPQEYLFTLFRISMVFGFMLAFPVIAAQMWRFVAPGLYRNEKAAFLPFIIASPIMFLLGAAFAHFVVTPLAMNFFLGFADVSSIFANLLTGAIGEVETVADPNLPVVPDNLGAVVPETDEGIRITFFGKVNESLDITLKFIMAFGICFQLPVLLTLMGKAGLVSAEGLGGVRKYAMVGILVLAALVTPPDVVTQLILFTVVYGLYEISIFLVRRVEKTREEKLRAEGVWFEDDADEVDPMDAEFDADAEDDAGDVDDLDDDRSKT</sequence>
<feature type="transmembrane region" description="Helical" evidence="5">
    <location>
        <begin position="209"/>
        <end position="231"/>
    </location>
</feature>
<feature type="transmembrane region" description="Helical" evidence="5">
    <location>
        <begin position="118"/>
        <end position="140"/>
    </location>
</feature>
<dbReference type="STRING" id="1641875.XM53_02275"/>
<dbReference type="EMBL" id="LAXJ01000002">
    <property type="protein sequence ID" value="KRS14560.1"/>
    <property type="molecule type" value="Genomic_DNA"/>
</dbReference>
<dbReference type="PATRIC" id="fig|1641875.4.peg.1551"/>
<protein>
    <recommendedName>
        <fullName evidence="5">Sec-independent protein translocase protein TatC</fullName>
    </recommendedName>
</protein>
<dbReference type="PANTHER" id="PTHR30371">
    <property type="entry name" value="SEC-INDEPENDENT PROTEIN TRANSLOCASE PROTEIN TATC"/>
    <property type="match status" value="1"/>
</dbReference>
<feature type="transmembrane region" description="Helical" evidence="5">
    <location>
        <begin position="82"/>
        <end position="106"/>
    </location>
</feature>
<dbReference type="RefSeq" id="WP_057789838.1">
    <property type="nucleotide sequence ID" value="NZ_LAXJ01000002.1"/>
</dbReference>
<reference evidence="7 8" key="1">
    <citation type="submission" date="2015-04" db="EMBL/GenBank/DDBJ databases">
        <title>The draft genome sequence of Roseovarius sp.R12b.</title>
        <authorList>
            <person name="Li G."/>
            <person name="Lai Q."/>
            <person name="Shao Z."/>
            <person name="Yan P."/>
        </authorList>
    </citation>
    <scope>NUCLEOTIDE SEQUENCE [LARGE SCALE GENOMIC DNA]</scope>
    <source>
        <strain evidence="7 8">R12B</strain>
    </source>
</reference>
<keyword evidence="2 5" id="KW-0812">Transmembrane</keyword>
<dbReference type="PANTHER" id="PTHR30371:SF0">
    <property type="entry name" value="SEC-INDEPENDENT PROTEIN TRANSLOCASE PROTEIN TATC, CHLOROPLASTIC-RELATED"/>
    <property type="match status" value="1"/>
</dbReference>
<evidence type="ECO:0000256" key="1">
    <source>
        <dbReference type="ARBA" id="ARBA00004141"/>
    </source>
</evidence>
<accession>A0A0T5P0A5</accession>
<name>A0A0T5P0A5_9RHOB</name>
<evidence type="ECO:0000256" key="3">
    <source>
        <dbReference type="ARBA" id="ARBA00022989"/>
    </source>
</evidence>
<proteinExistence type="inferred from homology"/>
<dbReference type="OrthoDB" id="9777044at2"/>
<dbReference type="Proteomes" id="UP000051295">
    <property type="component" value="Unassembled WGS sequence"/>
</dbReference>
<dbReference type="InterPro" id="IPR002033">
    <property type="entry name" value="TatC"/>
</dbReference>
<comment type="function">
    <text evidence="5">Part of the twin-arginine translocation (Tat) system that transports large folded proteins containing a characteristic twin-arginine motif in their signal peptide across membranes. Together with TatB, TatC is part of a receptor directly interacting with Tat signal peptides.</text>
</comment>
<evidence type="ECO:0000313" key="7">
    <source>
        <dbReference type="EMBL" id="KRS14560.1"/>
    </source>
</evidence>
<keyword evidence="5" id="KW-0811">Translocation</keyword>
<dbReference type="AlphaFoldDB" id="A0A0T5P0A5"/>
<dbReference type="PRINTS" id="PR01840">
    <property type="entry name" value="TATCFAMILY"/>
</dbReference>
<dbReference type="GO" id="GO:0009977">
    <property type="term" value="F:proton motive force dependent protein transmembrane transporter activity"/>
    <property type="evidence" value="ECO:0007669"/>
    <property type="project" value="TreeGrafter"/>
</dbReference>
<comment type="caution">
    <text evidence="7">The sequence shown here is derived from an EMBL/GenBank/DDBJ whole genome shotgun (WGS) entry which is preliminary data.</text>
</comment>
<feature type="region of interest" description="Disordered" evidence="6">
    <location>
        <begin position="307"/>
        <end position="338"/>
    </location>
</feature>
<dbReference type="HAMAP" id="MF_00902">
    <property type="entry name" value="TatC"/>
    <property type="match status" value="1"/>
</dbReference>
<gene>
    <name evidence="5" type="primary">tatC</name>
    <name evidence="7" type="ORF">XM53_02275</name>
</gene>
<evidence type="ECO:0000256" key="6">
    <source>
        <dbReference type="SAM" id="MobiDB-lite"/>
    </source>
</evidence>
<evidence type="ECO:0000313" key="8">
    <source>
        <dbReference type="Proteomes" id="UP000051295"/>
    </source>
</evidence>
<feature type="transmembrane region" description="Helical" evidence="5">
    <location>
        <begin position="265"/>
        <end position="285"/>
    </location>
</feature>
<keyword evidence="5" id="KW-0813">Transport</keyword>
<organism evidence="7 8">
    <name type="scientific">Roseovarius atlanticus</name>
    <dbReference type="NCBI Taxonomy" id="1641875"/>
    <lineage>
        <taxon>Bacteria</taxon>
        <taxon>Pseudomonadati</taxon>
        <taxon>Pseudomonadota</taxon>
        <taxon>Alphaproteobacteria</taxon>
        <taxon>Rhodobacterales</taxon>
        <taxon>Roseobacteraceae</taxon>
        <taxon>Roseovarius</taxon>
    </lineage>
</organism>
<evidence type="ECO:0000256" key="5">
    <source>
        <dbReference type="HAMAP-Rule" id="MF_00902"/>
    </source>
</evidence>
<keyword evidence="5" id="KW-1003">Cell membrane</keyword>
<feature type="transmembrane region" description="Helical" evidence="5">
    <location>
        <begin position="243"/>
        <end position="259"/>
    </location>
</feature>
<feature type="transmembrane region" description="Helical" evidence="5">
    <location>
        <begin position="31"/>
        <end position="53"/>
    </location>
</feature>
<comment type="subcellular location">
    <subcellularLocation>
        <location evidence="5">Cell membrane</location>
        <topology evidence="5">Multi-pass membrane protein</topology>
    </subcellularLocation>
    <subcellularLocation>
        <location evidence="1">Membrane</location>
        <topology evidence="1">Multi-pass membrane protein</topology>
    </subcellularLocation>
</comment>
<comment type="similarity">
    <text evidence="5">Belongs to the TatC family.</text>
</comment>
<evidence type="ECO:0000256" key="4">
    <source>
        <dbReference type="ARBA" id="ARBA00023136"/>
    </source>
</evidence>
<dbReference type="GO" id="GO:0043953">
    <property type="term" value="P:protein transport by the Tat complex"/>
    <property type="evidence" value="ECO:0007669"/>
    <property type="project" value="UniProtKB-UniRule"/>
</dbReference>
<evidence type="ECO:0000256" key="2">
    <source>
        <dbReference type="ARBA" id="ARBA00022692"/>
    </source>
</evidence>
<keyword evidence="4 5" id="KW-0472">Membrane</keyword>